<comment type="caution">
    <text evidence="2">The sequence shown here is derived from an EMBL/GenBank/DDBJ whole genome shotgun (WGS) entry which is preliminary data.</text>
</comment>
<keyword evidence="3" id="KW-1185">Reference proteome</keyword>
<feature type="compositionally biased region" description="Basic and acidic residues" evidence="1">
    <location>
        <begin position="83"/>
        <end position="97"/>
    </location>
</feature>
<reference evidence="2 3" key="1">
    <citation type="submission" date="2019-03" db="EMBL/GenBank/DDBJ databases">
        <title>First draft genome of Liparis tanakae, snailfish: a comprehensive survey of snailfish specific genes.</title>
        <authorList>
            <person name="Kim W."/>
            <person name="Song I."/>
            <person name="Jeong J.-H."/>
            <person name="Kim D."/>
            <person name="Kim S."/>
            <person name="Ryu S."/>
            <person name="Song J.Y."/>
            <person name="Lee S.K."/>
        </authorList>
    </citation>
    <scope>NUCLEOTIDE SEQUENCE [LARGE SCALE GENOMIC DNA]</scope>
    <source>
        <tissue evidence="2">Muscle</tissue>
    </source>
</reference>
<dbReference type="Proteomes" id="UP000314294">
    <property type="component" value="Unassembled WGS sequence"/>
</dbReference>
<gene>
    <name evidence="2" type="ORF">EYF80_025254</name>
</gene>
<dbReference type="AlphaFoldDB" id="A0A4Z2HFL1"/>
<name>A0A4Z2HFL1_9TELE</name>
<organism evidence="2 3">
    <name type="scientific">Liparis tanakae</name>
    <name type="common">Tanaka's snailfish</name>
    <dbReference type="NCBI Taxonomy" id="230148"/>
    <lineage>
        <taxon>Eukaryota</taxon>
        <taxon>Metazoa</taxon>
        <taxon>Chordata</taxon>
        <taxon>Craniata</taxon>
        <taxon>Vertebrata</taxon>
        <taxon>Euteleostomi</taxon>
        <taxon>Actinopterygii</taxon>
        <taxon>Neopterygii</taxon>
        <taxon>Teleostei</taxon>
        <taxon>Neoteleostei</taxon>
        <taxon>Acanthomorphata</taxon>
        <taxon>Eupercaria</taxon>
        <taxon>Perciformes</taxon>
        <taxon>Cottioidei</taxon>
        <taxon>Cottales</taxon>
        <taxon>Liparidae</taxon>
        <taxon>Liparis</taxon>
    </lineage>
</organism>
<evidence type="ECO:0000313" key="3">
    <source>
        <dbReference type="Proteomes" id="UP000314294"/>
    </source>
</evidence>
<dbReference type="EMBL" id="SRLO01000251">
    <property type="protein sequence ID" value="TNN64506.1"/>
    <property type="molecule type" value="Genomic_DNA"/>
</dbReference>
<accession>A0A4Z2HFL1</accession>
<protein>
    <submittedName>
        <fullName evidence="2">Uncharacterized protein</fullName>
    </submittedName>
</protein>
<feature type="compositionally biased region" description="Acidic residues" evidence="1">
    <location>
        <begin position="101"/>
        <end position="110"/>
    </location>
</feature>
<proteinExistence type="predicted"/>
<evidence type="ECO:0000256" key="1">
    <source>
        <dbReference type="SAM" id="MobiDB-lite"/>
    </source>
</evidence>
<feature type="region of interest" description="Disordered" evidence="1">
    <location>
        <begin position="28"/>
        <end position="110"/>
    </location>
</feature>
<feature type="compositionally biased region" description="Basic and acidic residues" evidence="1">
    <location>
        <begin position="30"/>
        <end position="46"/>
    </location>
</feature>
<evidence type="ECO:0000313" key="2">
    <source>
        <dbReference type="EMBL" id="TNN64506.1"/>
    </source>
</evidence>
<sequence>MPLKTDGSRGWKTWAARTGLTFRAISTTCRHGEREDERRDGRHQRGEGGPVGVEHGTTSRRRAGGRPEVKGIITLAWSSPNKKGIETTGKEHDKHDPVLQIDDEREEEAA</sequence>